<feature type="domain" description="NB-ARC" evidence="1">
    <location>
        <begin position="166"/>
        <end position="281"/>
    </location>
</feature>
<comment type="caution">
    <text evidence="2">The sequence shown here is derived from an EMBL/GenBank/DDBJ whole genome shotgun (WGS) entry which is preliminary data.</text>
</comment>
<dbReference type="InterPro" id="IPR027417">
    <property type="entry name" value="P-loop_NTPase"/>
</dbReference>
<evidence type="ECO:0000313" key="2">
    <source>
        <dbReference type="EMBL" id="KAG8379664.1"/>
    </source>
</evidence>
<accession>A0AAV6X9V2</accession>
<dbReference type="InterPro" id="IPR002182">
    <property type="entry name" value="NB-ARC"/>
</dbReference>
<dbReference type="PANTHER" id="PTHR19338:SF60">
    <property type="entry name" value="NB-ARC DOMAIN-CONTAINING PROTEIN"/>
    <property type="match status" value="1"/>
</dbReference>
<name>A0AAV6X9V2_9LAMI</name>
<dbReference type="Gene3D" id="3.40.50.300">
    <property type="entry name" value="P-loop containing nucleotide triphosphate hydrolases"/>
    <property type="match status" value="1"/>
</dbReference>
<proteinExistence type="predicted"/>
<reference evidence="2" key="1">
    <citation type="submission" date="2019-10" db="EMBL/GenBank/DDBJ databases">
        <authorList>
            <person name="Zhang R."/>
            <person name="Pan Y."/>
            <person name="Wang J."/>
            <person name="Ma R."/>
            <person name="Yu S."/>
        </authorList>
    </citation>
    <scope>NUCLEOTIDE SEQUENCE</scope>
    <source>
        <strain evidence="2">LA-IB0</strain>
        <tissue evidence="2">Leaf</tissue>
    </source>
</reference>
<evidence type="ECO:0000259" key="1">
    <source>
        <dbReference type="Pfam" id="PF00931"/>
    </source>
</evidence>
<dbReference type="SUPFAM" id="SSF52540">
    <property type="entry name" value="P-loop containing nucleoside triphosphate hydrolases"/>
    <property type="match status" value="1"/>
</dbReference>
<evidence type="ECO:0000313" key="3">
    <source>
        <dbReference type="Proteomes" id="UP000826271"/>
    </source>
</evidence>
<dbReference type="GO" id="GO:0043531">
    <property type="term" value="F:ADP binding"/>
    <property type="evidence" value="ECO:0007669"/>
    <property type="project" value="InterPro"/>
</dbReference>
<organism evidence="2 3">
    <name type="scientific">Buddleja alternifolia</name>
    <dbReference type="NCBI Taxonomy" id="168488"/>
    <lineage>
        <taxon>Eukaryota</taxon>
        <taxon>Viridiplantae</taxon>
        <taxon>Streptophyta</taxon>
        <taxon>Embryophyta</taxon>
        <taxon>Tracheophyta</taxon>
        <taxon>Spermatophyta</taxon>
        <taxon>Magnoliopsida</taxon>
        <taxon>eudicotyledons</taxon>
        <taxon>Gunneridae</taxon>
        <taxon>Pentapetalae</taxon>
        <taxon>asterids</taxon>
        <taxon>lamiids</taxon>
        <taxon>Lamiales</taxon>
        <taxon>Scrophulariaceae</taxon>
        <taxon>Buddlejeae</taxon>
        <taxon>Buddleja</taxon>
    </lineage>
</organism>
<dbReference type="EMBL" id="WHWC01000007">
    <property type="protein sequence ID" value="KAG8379664.1"/>
    <property type="molecule type" value="Genomic_DNA"/>
</dbReference>
<dbReference type="PRINTS" id="PR00364">
    <property type="entry name" value="DISEASERSIST"/>
</dbReference>
<dbReference type="AlphaFoldDB" id="A0AAV6X9V2"/>
<protein>
    <recommendedName>
        <fullName evidence="1">NB-ARC domain-containing protein</fullName>
    </recommendedName>
</protein>
<dbReference type="PANTHER" id="PTHR19338">
    <property type="entry name" value="TRANSLOCASE OF INNER MITOCHONDRIAL MEMBRANE 13 HOMOLOG"/>
    <property type="match status" value="1"/>
</dbReference>
<keyword evidence="3" id="KW-1185">Reference proteome</keyword>
<sequence length="282" mass="32663">MATAYAALVSLMHLLKRILHPSMEFAVQEGEHIKSLQEKVCPLVDLLEDLSNKRRCSKFVTDELKNQITNTGHEAEDIIDSYVADTVSAINSAAAENNIREMRRRFCEDIKRVTETMHLINQKLIEIEKKMDVQKHDHQHITSSLDDALLRQVPRRDKLDVMVGFEDHLDQMMRRLATTEPKLQIIPIVGMAGIGKTTLAKNLYENRFIVETFHSRAWVSVSQAYTLREILLSLLYDVQMIHSNEKKQEFNEKMSEENDEELGERLHKSLFGRKYLIVIDDC</sequence>
<dbReference type="Proteomes" id="UP000826271">
    <property type="component" value="Unassembled WGS sequence"/>
</dbReference>
<dbReference type="Pfam" id="PF00931">
    <property type="entry name" value="NB-ARC"/>
    <property type="match status" value="1"/>
</dbReference>
<dbReference type="Gene3D" id="1.20.5.4130">
    <property type="match status" value="1"/>
</dbReference>
<gene>
    <name evidence="2" type="ORF">BUALT_Bualt07G0112600</name>
</gene>